<dbReference type="EC" id="4.1.2.14" evidence="6"/>
<evidence type="ECO:0000256" key="5">
    <source>
        <dbReference type="ARBA" id="ARBA00023277"/>
    </source>
</evidence>
<keyword evidence="4 6" id="KW-0456">Lyase</keyword>
<evidence type="ECO:0000256" key="4">
    <source>
        <dbReference type="ARBA" id="ARBA00023239"/>
    </source>
</evidence>
<dbReference type="RefSeq" id="WP_181737043.1">
    <property type="nucleotide sequence ID" value="NZ_JACEOL010000003.1"/>
</dbReference>
<organism evidence="6 7">
    <name type="scientific">Thermoactinomyces mirandus</name>
    <dbReference type="NCBI Taxonomy" id="2756294"/>
    <lineage>
        <taxon>Bacteria</taxon>
        <taxon>Bacillati</taxon>
        <taxon>Bacillota</taxon>
        <taxon>Bacilli</taxon>
        <taxon>Bacillales</taxon>
        <taxon>Thermoactinomycetaceae</taxon>
        <taxon>Thermoactinomyces</taxon>
    </lineage>
</organism>
<comment type="caution">
    <text evidence="6">The sequence shown here is derived from an EMBL/GenBank/DDBJ whole genome shotgun (WGS) entry which is preliminary data.</text>
</comment>
<dbReference type="NCBIfam" id="TIGR01182">
    <property type="entry name" value="eda"/>
    <property type="match status" value="1"/>
</dbReference>
<evidence type="ECO:0000256" key="3">
    <source>
        <dbReference type="ARBA" id="ARBA00011233"/>
    </source>
</evidence>
<dbReference type="Pfam" id="PF01081">
    <property type="entry name" value="Aldolase"/>
    <property type="match status" value="1"/>
</dbReference>
<keyword evidence="5" id="KW-0119">Carbohydrate metabolism</keyword>
<dbReference type="GO" id="GO:0008700">
    <property type="term" value="F:(R,S)-4-hydroxy-2-oxoglutarate aldolase activity"/>
    <property type="evidence" value="ECO:0007669"/>
    <property type="project" value="UniProtKB-EC"/>
</dbReference>
<dbReference type="SUPFAM" id="SSF51569">
    <property type="entry name" value="Aldolase"/>
    <property type="match status" value="1"/>
</dbReference>
<protein>
    <submittedName>
        <fullName evidence="6">Bifunctional 2-keto-4-hydroxyglutarate aldolase/2-keto-3-deoxy-6-phosphogluconate aldolase</fullName>
        <ecNumber evidence="6">4.1.2.14</ecNumber>
        <ecNumber evidence="6">4.1.3.16</ecNumber>
    </submittedName>
</protein>
<dbReference type="PANTHER" id="PTHR30246">
    <property type="entry name" value="2-KETO-3-DEOXY-6-PHOSPHOGLUCONATE ALDOLASE"/>
    <property type="match status" value="1"/>
</dbReference>
<sequence length="225" mass="24319">MKKAKILNRLSRTGIIAVVRTKNVDEADKISRACMAGGITSLEITFTLAEAAEVIKSLKQNRDGKELLVGAGTVLDSQTARMAILAGANFIVSPAFDSETSRVCNRYHIPYIPGCMTVTEMVKASEAGCDIIKLFPGSAVSPRFIKDVKAPLPDIEIMPTGGISLENVEQWIVNGALAVGVGGKLTSGTESEIADKARQFSRAVQQAKEKLQKNKEKGARLWQEW</sequence>
<evidence type="ECO:0000313" key="7">
    <source>
        <dbReference type="Proteomes" id="UP000538292"/>
    </source>
</evidence>
<dbReference type="Proteomes" id="UP000538292">
    <property type="component" value="Unassembled WGS sequence"/>
</dbReference>
<dbReference type="InterPro" id="IPR000887">
    <property type="entry name" value="Aldlse_KDPG_KHG"/>
</dbReference>
<proteinExistence type="inferred from homology"/>
<dbReference type="Gene3D" id="3.20.20.70">
    <property type="entry name" value="Aldolase class I"/>
    <property type="match status" value="1"/>
</dbReference>
<dbReference type="NCBIfam" id="NF005119">
    <property type="entry name" value="PRK06552.1"/>
    <property type="match status" value="1"/>
</dbReference>
<comment type="similarity">
    <text evidence="2">Belongs to the KHG/KDPG aldolase family.</text>
</comment>
<dbReference type="CDD" id="cd00452">
    <property type="entry name" value="KDPG_aldolase"/>
    <property type="match status" value="1"/>
</dbReference>
<accession>A0A7W2AQ75</accession>
<dbReference type="EC" id="4.1.3.16" evidence="6"/>
<evidence type="ECO:0000256" key="2">
    <source>
        <dbReference type="ARBA" id="ARBA00006906"/>
    </source>
</evidence>
<reference evidence="6 7" key="1">
    <citation type="submission" date="2020-07" db="EMBL/GenBank/DDBJ databases">
        <title>Thermoactinomyces phylogeny.</title>
        <authorList>
            <person name="Dunlap C."/>
        </authorList>
    </citation>
    <scope>NUCLEOTIDE SEQUENCE [LARGE SCALE GENOMIC DNA]</scope>
    <source>
        <strain evidence="6 7">AMNI-1</strain>
    </source>
</reference>
<dbReference type="PANTHER" id="PTHR30246:SF1">
    <property type="entry name" value="2-DEHYDRO-3-DEOXY-6-PHOSPHOGALACTONATE ALDOLASE-RELATED"/>
    <property type="match status" value="1"/>
</dbReference>
<comment type="pathway">
    <text evidence="1">Carbohydrate acid metabolism.</text>
</comment>
<comment type="subunit">
    <text evidence="3">Homotrimer.</text>
</comment>
<evidence type="ECO:0000256" key="1">
    <source>
        <dbReference type="ARBA" id="ARBA00004761"/>
    </source>
</evidence>
<keyword evidence="7" id="KW-1185">Reference proteome</keyword>
<evidence type="ECO:0000313" key="6">
    <source>
        <dbReference type="EMBL" id="MBA4600997.1"/>
    </source>
</evidence>
<name>A0A7W2AQ75_9BACL</name>
<dbReference type="InterPro" id="IPR013785">
    <property type="entry name" value="Aldolase_TIM"/>
</dbReference>
<dbReference type="AlphaFoldDB" id="A0A7W2AQ75"/>
<dbReference type="EMBL" id="JACEOL010000003">
    <property type="protein sequence ID" value="MBA4600997.1"/>
    <property type="molecule type" value="Genomic_DNA"/>
</dbReference>
<dbReference type="GO" id="GO:0008675">
    <property type="term" value="F:2-dehydro-3-deoxy-phosphogluconate aldolase activity"/>
    <property type="evidence" value="ECO:0007669"/>
    <property type="project" value="UniProtKB-EC"/>
</dbReference>
<gene>
    <name evidence="6" type="ORF">H2C83_01375</name>
</gene>